<name>A0A5R9GWG4_9BACT</name>
<proteinExistence type="predicted"/>
<gene>
    <name evidence="1" type="ORF">FE246_08290</name>
</gene>
<accession>A0A5R9GWG4</accession>
<evidence type="ECO:0000313" key="1">
    <source>
        <dbReference type="EMBL" id="TLS70957.1"/>
    </source>
</evidence>
<sequence length="174" mass="20091">MNELNQIIWVVVTNNDKEDKDIVQDEISDNVIAINEFELKLDISKSNICKYAHIFCYVDDYLLEGYSLVELKRDIKVDDIKLNYISNEEVELEAILNVDEATQEELEQIVWNINSKDILAYNGKTKIQHNIKDEKVYKTMFNAYIKDNQSIESSANTSAVFDENSSRLSNIGVN</sequence>
<dbReference type="RefSeq" id="WP_138143031.1">
    <property type="nucleotide sequence ID" value="NZ_VBUF01000005.1"/>
</dbReference>
<organism evidence="1 2">
    <name type="scientific">Aliarcobacter thereius</name>
    <dbReference type="NCBI Taxonomy" id="544718"/>
    <lineage>
        <taxon>Bacteria</taxon>
        <taxon>Pseudomonadati</taxon>
        <taxon>Campylobacterota</taxon>
        <taxon>Epsilonproteobacteria</taxon>
        <taxon>Campylobacterales</taxon>
        <taxon>Arcobacteraceae</taxon>
        <taxon>Aliarcobacter</taxon>
    </lineage>
</organism>
<reference evidence="1 2" key="1">
    <citation type="submission" date="2019-05" db="EMBL/GenBank/DDBJ databases">
        <title>Arcobacter cibarius and Arcobacter thereius providing challenges in identification an antibiotic susceptibility and Quinolone resistance.</title>
        <authorList>
            <person name="Busch A."/>
            <person name="Hanel I."/>
            <person name="Hotzel H."/>
            <person name="Tomaso H."/>
        </authorList>
    </citation>
    <scope>NUCLEOTIDE SEQUENCE [LARGE SCALE GENOMIC DNA]</scope>
    <source>
        <strain evidence="1 2">17CS1191_2</strain>
    </source>
</reference>
<evidence type="ECO:0000313" key="2">
    <source>
        <dbReference type="Proteomes" id="UP000308001"/>
    </source>
</evidence>
<dbReference type="AlphaFoldDB" id="A0A5R9GWG4"/>
<protein>
    <submittedName>
        <fullName evidence="1">Uncharacterized protein</fullName>
    </submittedName>
</protein>
<dbReference type="Proteomes" id="UP000308001">
    <property type="component" value="Unassembled WGS sequence"/>
</dbReference>
<comment type="caution">
    <text evidence="1">The sequence shown here is derived from an EMBL/GenBank/DDBJ whole genome shotgun (WGS) entry which is preliminary data.</text>
</comment>
<dbReference type="EMBL" id="VBUF01000005">
    <property type="protein sequence ID" value="TLS70957.1"/>
    <property type="molecule type" value="Genomic_DNA"/>
</dbReference>